<gene>
    <name evidence="1" type="ORF">ABH992_004310</name>
</gene>
<accession>A0ABV4GJM7</accession>
<keyword evidence="2" id="KW-1185">Reference proteome</keyword>
<evidence type="ECO:0000313" key="2">
    <source>
        <dbReference type="Proteomes" id="UP001565474"/>
    </source>
</evidence>
<name>A0ABV4GJM7_9BRAD</name>
<evidence type="ECO:0000313" key="1">
    <source>
        <dbReference type="EMBL" id="MEY9471911.1"/>
    </source>
</evidence>
<sequence>MSPTGTGAGGKLPRSPRAFDFSQLFPISCGNDLMQRTASMARRRTTNADDLPRYFVWVRGLEGPEPQKWTAMDFGVGDWKRPLVLAYLELPEDERPLSLSVLARRYPPPRVDLL</sequence>
<proteinExistence type="predicted"/>
<dbReference type="EMBL" id="JBGBZN010000002">
    <property type="protein sequence ID" value="MEY9471911.1"/>
    <property type="molecule type" value="Genomic_DNA"/>
</dbReference>
<dbReference type="Proteomes" id="UP001565474">
    <property type="component" value="Unassembled WGS sequence"/>
</dbReference>
<organism evidence="1 2">
    <name type="scientific">Bradyrhizobium yuanmingense</name>
    <dbReference type="NCBI Taxonomy" id="108015"/>
    <lineage>
        <taxon>Bacteria</taxon>
        <taxon>Pseudomonadati</taxon>
        <taxon>Pseudomonadota</taxon>
        <taxon>Alphaproteobacteria</taxon>
        <taxon>Hyphomicrobiales</taxon>
        <taxon>Nitrobacteraceae</taxon>
        <taxon>Bradyrhizobium</taxon>
    </lineage>
</organism>
<reference evidence="1 2" key="1">
    <citation type="submission" date="2024-07" db="EMBL/GenBank/DDBJ databases">
        <title>Genomic Encyclopedia of Type Strains, Phase V (KMG-V): Genome sequencing to study the core and pangenomes of soil and plant-associated prokaryotes.</title>
        <authorList>
            <person name="Whitman W."/>
        </authorList>
    </citation>
    <scope>NUCLEOTIDE SEQUENCE [LARGE SCALE GENOMIC DNA]</scope>
    <source>
        <strain evidence="1 2">USDA 222</strain>
    </source>
</reference>
<protein>
    <submittedName>
        <fullName evidence="1">Uncharacterized protein</fullName>
    </submittedName>
</protein>
<comment type="caution">
    <text evidence="1">The sequence shown here is derived from an EMBL/GenBank/DDBJ whole genome shotgun (WGS) entry which is preliminary data.</text>
</comment>